<dbReference type="SMART" id="SM00343">
    <property type="entry name" value="ZnF_C2HC"/>
    <property type="match status" value="1"/>
</dbReference>
<evidence type="ECO:0000313" key="4">
    <source>
        <dbReference type="Proteomes" id="UP001329430"/>
    </source>
</evidence>
<comment type="caution">
    <text evidence="3">The sequence shown here is derived from an EMBL/GenBank/DDBJ whole genome shotgun (WGS) entry which is preliminary data.</text>
</comment>
<dbReference type="SUPFAM" id="SSF57756">
    <property type="entry name" value="Retrovirus zinc finger-like domains"/>
    <property type="match status" value="1"/>
</dbReference>
<dbReference type="GO" id="GO:0008270">
    <property type="term" value="F:zinc ion binding"/>
    <property type="evidence" value="ECO:0007669"/>
    <property type="project" value="UniProtKB-KW"/>
</dbReference>
<dbReference type="Gene3D" id="4.10.60.10">
    <property type="entry name" value="Zinc finger, CCHC-type"/>
    <property type="match status" value="1"/>
</dbReference>
<dbReference type="Pfam" id="PF00098">
    <property type="entry name" value="zf-CCHC"/>
    <property type="match status" value="1"/>
</dbReference>
<reference evidence="3 4" key="1">
    <citation type="journal article" date="2024" name="Insects">
        <title>An Improved Chromosome-Level Genome Assembly of the Firefly Pyrocoelia pectoralis.</title>
        <authorList>
            <person name="Fu X."/>
            <person name="Meyer-Rochow V.B."/>
            <person name="Ballantyne L."/>
            <person name="Zhu X."/>
        </authorList>
    </citation>
    <scope>NUCLEOTIDE SEQUENCE [LARGE SCALE GENOMIC DNA]</scope>
    <source>
        <strain evidence="3">XCY_ONT2</strain>
    </source>
</reference>
<dbReference type="EMBL" id="JAVRBK010000001">
    <property type="protein sequence ID" value="KAK5650671.1"/>
    <property type="molecule type" value="Genomic_DNA"/>
</dbReference>
<dbReference type="Proteomes" id="UP001329430">
    <property type="component" value="Chromosome 1"/>
</dbReference>
<dbReference type="AlphaFoldDB" id="A0AAN7VVF2"/>
<dbReference type="PROSITE" id="PS50158">
    <property type="entry name" value="ZF_CCHC"/>
    <property type="match status" value="1"/>
</dbReference>
<keyword evidence="1" id="KW-0863">Zinc-finger</keyword>
<keyword evidence="1" id="KW-0862">Zinc</keyword>
<sequence>MLEYLFTMKEIAAKGTVEQEAVIQYTVDGITDDFTNKLSLYEAKTYTELKNKLEIYERVRMKQEVRGQIYKGETNSTNYGKKKPYQPKCYNCGEKEHIVMNCTKPKVEPQCYSAETQDISLMNVKN</sequence>
<protein>
    <recommendedName>
        <fullName evidence="2">CCHC-type domain-containing protein</fullName>
    </recommendedName>
</protein>
<organism evidence="3 4">
    <name type="scientific">Pyrocoelia pectoralis</name>
    <dbReference type="NCBI Taxonomy" id="417401"/>
    <lineage>
        <taxon>Eukaryota</taxon>
        <taxon>Metazoa</taxon>
        <taxon>Ecdysozoa</taxon>
        <taxon>Arthropoda</taxon>
        <taxon>Hexapoda</taxon>
        <taxon>Insecta</taxon>
        <taxon>Pterygota</taxon>
        <taxon>Neoptera</taxon>
        <taxon>Endopterygota</taxon>
        <taxon>Coleoptera</taxon>
        <taxon>Polyphaga</taxon>
        <taxon>Elateriformia</taxon>
        <taxon>Elateroidea</taxon>
        <taxon>Lampyridae</taxon>
        <taxon>Lampyrinae</taxon>
        <taxon>Pyrocoelia</taxon>
    </lineage>
</organism>
<keyword evidence="1" id="KW-0479">Metal-binding</keyword>
<evidence type="ECO:0000259" key="2">
    <source>
        <dbReference type="PROSITE" id="PS50158"/>
    </source>
</evidence>
<gene>
    <name evidence="3" type="ORF">RI129_001700</name>
</gene>
<evidence type="ECO:0000256" key="1">
    <source>
        <dbReference type="PROSITE-ProRule" id="PRU00047"/>
    </source>
</evidence>
<name>A0AAN7VVF2_9COLE</name>
<feature type="domain" description="CCHC-type" evidence="2">
    <location>
        <begin position="88"/>
        <end position="104"/>
    </location>
</feature>
<dbReference type="InterPro" id="IPR001878">
    <property type="entry name" value="Znf_CCHC"/>
</dbReference>
<dbReference type="GO" id="GO:0003676">
    <property type="term" value="F:nucleic acid binding"/>
    <property type="evidence" value="ECO:0007669"/>
    <property type="project" value="InterPro"/>
</dbReference>
<evidence type="ECO:0000313" key="3">
    <source>
        <dbReference type="EMBL" id="KAK5650671.1"/>
    </source>
</evidence>
<proteinExistence type="predicted"/>
<dbReference type="InterPro" id="IPR036875">
    <property type="entry name" value="Znf_CCHC_sf"/>
</dbReference>
<keyword evidence="4" id="KW-1185">Reference proteome</keyword>
<accession>A0AAN7VVF2</accession>